<accession>A0A8I2H3L3</accession>
<reference evidence="3" key="1">
    <citation type="submission" date="2019-10" db="EMBL/GenBank/DDBJ databases">
        <title>Rhizobium leguminosarum symbiovar viciae collection.</title>
        <authorList>
            <person name="Boivin S."/>
            <person name="Lepetit M."/>
        </authorList>
    </citation>
    <scope>NUCLEOTIDE SEQUENCE</scope>
    <source>
        <strain evidence="3">L143</strain>
    </source>
</reference>
<dbReference type="GO" id="GO:0016491">
    <property type="term" value="F:oxidoreductase activity"/>
    <property type="evidence" value="ECO:0007669"/>
    <property type="project" value="UniProtKB-KW"/>
</dbReference>
<evidence type="ECO:0000259" key="2">
    <source>
        <dbReference type="Pfam" id="PF00465"/>
    </source>
</evidence>
<proteinExistence type="predicted"/>
<keyword evidence="1" id="KW-0560">Oxidoreductase</keyword>
<gene>
    <name evidence="3" type="ORF">GFL91_29050</name>
</gene>
<dbReference type="Proteomes" id="UP000662259">
    <property type="component" value="Unassembled WGS sequence"/>
</dbReference>
<evidence type="ECO:0000256" key="1">
    <source>
        <dbReference type="ARBA" id="ARBA00023002"/>
    </source>
</evidence>
<comment type="caution">
    <text evidence="3">The sequence shown here is derived from an EMBL/GenBank/DDBJ whole genome shotgun (WGS) entry which is preliminary data.</text>
</comment>
<dbReference type="Pfam" id="PF00465">
    <property type="entry name" value="Fe-ADH"/>
    <property type="match status" value="1"/>
</dbReference>
<dbReference type="InterPro" id="IPR001670">
    <property type="entry name" value="ADH_Fe/GldA"/>
</dbReference>
<protein>
    <submittedName>
        <fullName evidence="3">Iron-containing alcohol dehydrogenase</fullName>
    </submittedName>
</protein>
<feature type="domain" description="Alcohol dehydrogenase iron-type/glycerol dehydrogenase GldA" evidence="2">
    <location>
        <begin position="9"/>
        <end position="91"/>
    </location>
</feature>
<dbReference type="Gene3D" id="3.40.50.1970">
    <property type="match status" value="1"/>
</dbReference>
<sequence length="95" mass="9966">MVDGIFPRDIALTVFDGLVTYPPSHVIGAAAELCRQRGIEAVLSIGGGSAPHTAKLVVYLSKSPGWLDDVYGIYLATGERLPLLRAATTAGRSPS</sequence>
<evidence type="ECO:0000313" key="3">
    <source>
        <dbReference type="EMBL" id="NKM48908.1"/>
    </source>
</evidence>
<dbReference type="GO" id="GO:0046872">
    <property type="term" value="F:metal ion binding"/>
    <property type="evidence" value="ECO:0007669"/>
    <property type="project" value="InterPro"/>
</dbReference>
<organism evidence="3 4">
    <name type="scientific">Rhizobium leguminosarum bv. viciae</name>
    <dbReference type="NCBI Taxonomy" id="387"/>
    <lineage>
        <taxon>Bacteria</taxon>
        <taxon>Pseudomonadati</taxon>
        <taxon>Pseudomonadota</taxon>
        <taxon>Alphaproteobacteria</taxon>
        <taxon>Hyphomicrobiales</taxon>
        <taxon>Rhizobiaceae</taxon>
        <taxon>Rhizobium/Agrobacterium group</taxon>
        <taxon>Rhizobium</taxon>
    </lineage>
</organism>
<dbReference type="EMBL" id="WIEZ01000019">
    <property type="protein sequence ID" value="NKM48908.1"/>
    <property type="molecule type" value="Genomic_DNA"/>
</dbReference>
<evidence type="ECO:0000313" key="4">
    <source>
        <dbReference type="Proteomes" id="UP000662259"/>
    </source>
</evidence>
<dbReference type="SUPFAM" id="SSF56796">
    <property type="entry name" value="Dehydroquinate synthase-like"/>
    <property type="match status" value="1"/>
</dbReference>
<dbReference type="AlphaFoldDB" id="A0A8I2H3L3"/>
<name>A0A8I2H3L3_RHILV</name>